<dbReference type="EMBL" id="FZNY01000002">
    <property type="protein sequence ID" value="SNR69541.1"/>
    <property type="molecule type" value="Genomic_DNA"/>
</dbReference>
<name>A0A238YFM5_9FLAO</name>
<evidence type="ECO:0000256" key="1">
    <source>
        <dbReference type="SAM" id="SignalP"/>
    </source>
</evidence>
<feature type="chain" id="PRO_5011969256" description="LTXXQ motif family protein" evidence="1">
    <location>
        <begin position="20"/>
        <end position="122"/>
    </location>
</feature>
<evidence type="ECO:0000313" key="3">
    <source>
        <dbReference type="Proteomes" id="UP000198379"/>
    </source>
</evidence>
<reference evidence="2 3" key="1">
    <citation type="submission" date="2017-06" db="EMBL/GenBank/DDBJ databases">
        <authorList>
            <person name="Kim H.J."/>
            <person name="Triplett B.A."/>
        </authorList>
    </citation>
    <scope>NUCLEOTIDE SEQUENCE [LARGE SCALE GENOMIC DNA]</scope>
    <source>
        <strain evidence="2 3">DSM 25597</strain>
    </source>
</reference>
<keyword evidence="1" id="KW-0732">Signal</keyword>
<gene>
    <name evidence="2" type="ORF">SAMN06265376_1029</name>
</gene>
<evidence type="ECO:0000313" key="2">
    <source>
        <dbReference type="EMBL" id="SNR69541.1"/>
    </source>
</evidence>
<sequence>MKKVILFAIACLAYVSVQAQSAASPEQVKKVIDTKLQTITSKVDFSETQTAFLKDYVAFKVKSKTRGFQKEAKAMQMKDVNMDTFFTEEQRVVIQKELMKIPSVAVPSKTLVVEENSSSTKF</sequence>
<keyword evidence="3" id="KW-1185">Reference proteome</keyword>
<dbReference type="Proteomes" id="UP000198379">
    <property type="component" value="Unassembled WGS sequence"/>
</dbReference>
<dbReference type="RefSeq" id="WP_089370800.1">
    <property type="nucleotide sequence ID" value="NZ_BMEP01000001.1"/>
</dbReference>
<protein>
    <recommendedName>
        <fullName evidence="4">LTXXQ motif family protein</fullName>
    </recommendedName>
</protein>
<feature type="signal peptide" evidence="1">
    <location>
        <begin position="1"/>
        <end position="19"/>
    </location>
</feature>
<evidence type="ECO:0008006" key="4">
    <source>
        <dbReference type="Google" id="ProtNLM"/>
    </source>
</evidence>
<proteinExistence type="predicted"/>
<dbReference type="AlphaFoldDB" id="A0A238YFM5"/>
<accession>A0A238YFM5</accession>
<organism evidence="2 3">
    <name type="scientific">Dokdonia pacifica</name>
    <dbReference type="NCBI Taxonomy" id="1627892"/>
    <lineage>
        <taxon>Bacteria</taxon>
        <taxon>Pseudomonadati</taxon>
        <taxon>Bacteroidota</taxon>
        <taxon>Flavobacteriia</taxon>
        <taxon>Flavobacteriales</taxon>
        <taxon>Flavobacteriaceae</taxon>
        <taxon>Dokdonia</taxon>
    </lineage>
</organism>